<keyword evidence="3" id="KW-1185">Reference proteome</keyword>
<dbReference type="EMBL" id="SRLO01000128">
    <property type="protein sequence ID" value="TNN73114.1"/>
    <property type="molecule type" value="Genomic_DNA"/>
</dbReference>
<sequence>MACVSIKRSERSQEQTLDSTRHTAAKTHGSNDAESDAARELADRNRVRSHSSEGLEAVANRDGHEILMRRADGTETGASASAYAEELVFLIDLPRRDHVYAGQQRSAHHGRPHPHGQQSVDDVDEEHGPPDAFRGAPGRHHEHAEHLHGQQDPDHQVADHPHVVLVEAVAVAHHHERHEERHRHRQGRRVGHVRGGVDTVEGQHDAAHDHQHPHEHGQGALVQPEEVALVQALQFAGLELFRLEHLHHPEPAVGGRHRPRRAVGPVVAGVPASPVAPPFPPLQLAVLEAQVDRFQPHPFPGSPSPFAVVVLLPPAADAEVPPASHGPGPASVVVLMQGGSGGGLHGVWVPQTAHRDEPPFRLDFLPLRSPHAVLRSSTLATRNPLNQDILGEHREERSVQERLKDGRRLQRRAAAAFTSSNHLCELFYLSGFWYMSQPFPVQPAHSFIPADKSTVSSEDGFAGATLQGHRVGLAGWGQRTNRSPHEAPDGVQHSETKVR</sequence>
<accession>A0A4Z2I718</accession>
<proteinExistence type="predicted"/>
<feature type="region of interest" description="Disordered" evidence="1">
    <location>
        <begin position="102"/>
        <end position="156"/>
    </location>
</feature>
<dbReference type="AlphaFoldDB" id="A0A4Z2I718"/>
<evidence type="ECO:0000313" key="2">
    <source>
        <dbReference type="EMBL" id="TNN73114.1"/>
    </source>
</evidence>
<organism evidence="2 3">
    <name type="scientific">Liparis tanakae</name>
    <name type="common">Tanaka's snailfish</name>
    <dbReference type="NCBI Taxonomy" id="230148"/>
    <lineage>
        <taxon>Eukaryota</taxon>
        <taxon>Metazoa</taxon>
        <taxon>Chordata</taxon>
        <taxon>Craniata</taxon>
        <taxon>Vertebrata</taxon>
        <taxon>Euteleostomi</taxon>
        <taxon>Actinopterygii</taxon>
        <taxon>Neopterygii</taxon>
        <taxon>Teleostei</taxon>
        <taxon>Neoteleostei</taxon>
        <taxon>Acanthomorphata</taxon>
        <taxon>Eupercaria</taxon>
        <taxon>Perciformes</taxon>
        <taxon>Cottioidei</taxon>
        <taxon>Cottales</taxon>
        <taxon>Liparidae</taxon>
        <taxon>Liparis</taxon>
    </lineage>
</organism>
<evidence type="ECO:0000256" key="1">
    <source>
        <dbReference type="SAM" id="MobiDB-lite"/>
    </source>
</evidence>
<feature type="compositionally biased region" description="Basic and acidic residues" evidence="1">
    <location>
        <begin position="142"/>
        <end position="156"/>
    </location>
</feature>
<reference evidence="2 3" key="1">
    <citation type="submission" date="2019-03" db="EMBL/GenBank/DDBJ databases">
        <title>First draft genome of Liparis tanakae, snailfish: a comprehensive survey of snailfish specific genes.</title>
        <authorList>
            <person name="Kim W."/>
            <person name="Song I."/>
            <person name="Jeong J.-H."/>
            <person name="Kim D."/>
            <person name="Kim S."/>
            <person name="Ryu S."/>
            <person name="Song J.Y."/>
            <person name="Lee S.K."/>
        </authorList>
    </citation>
    <scope>NUCLEOTIDE SEQUENCE [LARGE SCALE GENOMIC DNA]</scope>
    <source>
        <tissue evidence="2">Muscle</tissue>
    </source>
</reference>
<name>A0A4Z2I718_9TELE</name>
<evidence type="ECO:0000313" key="3">
    <source>
        <dbReference type="Proteomes" id="UP000314294"/>
    </source>
</evidence>
<gene>
    <name evidence="2" type="ORF">EYF80_016600</name>
</gene>
<protein>
    <submittedName>
        <fullName evidence="2">Uncharacterized protein</fullName>
    </submittedName>
</protein>
<feature type="region of interest" description="Disordered" evidence="1">
    <location>
        <begin position="1"/>
        <end position="60"/>
    </location>
</feature>
<comment type="caution">
    <text evidence="2">The sequence shown here is derived from an EMBL/GenBank/DDBJ whole genome shotgun (WGS) entry which is preliminary data.</text>
</comment>
<feature type="compositionally biased region" description="Basic and acidic residues" evidence="1">
    <location>
        <begin position="36"/>
        <end position="60"/>
    </location>
</feature>
<dbReference type="Proteomes" id="UP000314294">
    <property type="component" value="Unassembled WGS sequence"/>
</dbReference>
<dbReference type="OrthoDB" id="2107370at2759"/>
<feature type="compositionally biased region" description="Basic and acidic residues" evidence="1">
    <location>
        <begin position="483"/>
        <end position="499"/>
    </location>
</feature>
<feature type="region of interest" description="Disordered" evidence="1">
    <location>
        <begin position="475"/>
        <end position="499"/>
    </location>
</feature>